<evidence type="ECO:0000256" key="2">
    <source>
        <dbReference type="ARBA" id="ARBA00023125"/>
    </source>
</evidence>
<organism evidence="5 6">
    <name type="scientific">Actinomycetospora chibensis</name>
    <dbReference type="NCBI Taxonomy" id="663606"/>
    <lineage>
        <taxon>Bacteria</taxon>
        <taxon>Bacillati</taxon>
        <taxon>Actinomycetota</taxon>
        <taxon>Actinomycetes</taxon>
        <taxon>Pseudonocardiales</taxon>
        <taxon>Pseudonocardiaceae</taxon>
        <taxon>Actinomycetospora</taxon>
    </lineage>
</organism>
<evidence type="ECO:0000259" key="4">
    <source>
        <dbReference type="PROSITE" id="PS50043"/>
    </source>
</evidence>
<feature type="domain" description="HTH luxR-type" evidence="4">
    <location>
        <begin position="813"/>
        <end position="878"/>
    </location>
</feature>
<keyword evidence="3" id="KW-0804">Transcription</keyword>
<dbReference type="InterPro" id="IPR059106">
    <property type="entry name" value="WHD_MalT"/>
</dbReference>
<dbReference type="PROSITE" id="PS50043">
    <property type="entry name" value="HTH_LUXR_2"/>
    <property type="match status" value="1"/>
</dbReference>
<dbReference type="Pfam" id="PF00196">
    <property type="entry name" value="GerE"/>
    <property type="match status" value="1"/>
</dbReference>
<evidence type="ECO:0000313" key="6">
    <source>
        <dbReference type="Proteomes" id="UP001595909"/>
    </source>
</evidence>
<proteinExistence type="predicted"/>
<dbReference type="SMART" id="SM00421">
    <property type="entry name" value="HTH_LUXR"/>
    <property type="match status" value="1"/>
</dbReference>
<keyword evidence="6" id="KW-1185">Reference proteome</keyword>
<keyword evidence="2" id="KW-0238">DNA-binding</keyword>
<dbReference type="InterPro" id="IPR016032">
    <property type="entry name" value="Sig_transdc_resp-reg_C-effctor"/>
</dbReference>
<accession>A0ABV9RTA2</accession>
<comment type="caution">
    <text evidence="5">The sequence shown here is derived from an EMBL/GenBank/DDBJ whole genome shotgun (WGS) entry which is preliminary data.</text>
</comment>
<dbReference type="SUPFAM" id="SSF46894">
    <property type="entry name" value="C-terminal effector domain of the bipartite response regulators"/>
    <property type="match status" value="1"/>
</dbReference>
<name>A0ABV9RTA2_9PSEU</name>
<protein>
    <submittedName>
        <fullName evidence="5">LuxR C-terminal-related transcriptional regulator</fullName>
    </submittedName>
</protein>
<dbReference type="RefSeq" id="WP_274187079.1">
    <property type="nucleotide sequence ID" value="NZ_BAABHN010000049.1"/>
</dbReference>
<dbReference type="EMBL" id="JBHSIM010000049">
    <property type="protein sequence ID" value="MFC4835377.1"/>
    <property type="molecule type" value="Genomic_DNA"/>
</dbReference>
<dbReference type="InterPro" id="IPR027417">
    <property type="entry name" value="P-loop_NTPase"/>
</dbReference>
<reference evidence="6" key="1">
    <citation type="journal article" date="2019" name="Int. J. Syst. Evol. Microbiol.">
        <title>The Global Catalogue of Microorganisms (GCM) 10K type strain sequencing project: providing services to taxonomists for standard genome sequencing and annotation.</title>
        <authorList>
            <consortium name="The Broad Institute Genomics Platform"/>
            <consortium name="The Broad Institute Genome Sequencing Center for Infectious Disease"/>
            <person name="Wu L."/>
            <person name="Ma J."/>
        </authorList>
    </citation>
    <scope>NUCLEOTIDE SEQUENCE [LARGE SCALE GENOMIC DNA]</scope>
    <source>
        <strain evidence="6">CCUG 50347</strain>
    </source>
</reference>
<gene>
    <name evidence="5" type="ORF">ACFPEL_23405</name>
</gene>
<dbReference type="CDD" id="cd06170">
    <property type="entry name" value="LuxR_C_like"/>
    <property type="match status" value="1"/>
</dbReference>
<dbReference type="Proteomes" id="UP001595909">
    <property type="component" value="Unassembled WGS sequence"/>
</dbReference>
<dbReference type="PANTHER" id="PTHR44688:SF16">
    <property type="entry name" value="DNA-BINDING TRANSCRIPTIONAL ACTIVATOR DEVR_DOSR"/>
    <property type="match status" value="1"/>
</dbReference>
<dbReference type="PRINTS" id="PR00038">
    <property type="entry name" value="HTHLUXR"/>
</dbReference>
<evidence type="ECO:0000313" key="5">
    <source>
        <dbReference type="EMBL" id="MFC4835377.1"/>
    </source>
</evidence>
<dbReference type="Gene3D" id="1.10.10.10">
    <property type="entry name" value="Winged helix-like DNA-binding domain superfamily/Winged helix DNA-binding domain"/>
    <property type="match status" value="1"/>
</dbReference>
<dbReference type="SUPFAM" id="SSF48452">
    <property type="entry name" value="TPR-like"/>
    <property type="match status" value="1"/>
</dbReference>
<dbReference type="InterPro" id="IPR011990">
    <property type="entry name" value="TPR-like_helical_dom_sf"/>
</dbReference>
<dbReference type="Gene3D" id="1.25.40.10">
    <property type="entry name" value="Tetratricopeptide repeat domain"/>
    <property type="match status" value="1"/>
</dbReference>
<dbReference type="PANTHER" id="PTHR44688">
    <property type="entry name" value="DNA-BINDING TRANSCRIPTIONAL ACTIVATOR DEVR_DOSR"/>
    <property type="match status" value="1"/>
</dbReference>
<evidence type="ECO:0000256" key="1">
    <source>
        <dbReference type="ARBA" id="ARBA00023015"/>
    </source>
</evidence>
<evidence type="ECO:0000256" key="3">
    <source>
        <dbReference type="ARBA" id="ARBA00023163"/>
    </source>
</evidence>
<dbReference type="SUPFAM" id="SSF52540">
    <property type="entry name" value="P-loop containing nucleoside triphosphate hydrolases"/>
    <property type="match status" value="1"/>
</dbReference>
<sequence length="880" mass="94230">MPADVSATHPDVKYSVPVALHVVDRPRLYDLLDLGAESPVTLVSASAGWGKTVLLASWLGARAVERPAWLTVGPADDTPDTFWRAVATSLAAVVGAPADALLRRVADDRSGTDLADRVADAVRHVVGPAVLVLDEVHQITSPEVWTGLHRWITAPPEGVRLVVLTRRDPPWPLHRLRLAGLLAEVRASDLAFVPPEARELFALVGVELTTDQLELLVRRTDGWAAGLRLAALPLRAPGADVASFLASFSGDDRTVTAYLQSEVLEPQSERVLRFLEKICILDLVCAELADAVTGDDDGAAMLAELSASNLFVQAVGEGGRWFRLPGFVTDVLRSRMVEPRARRDLYRRAAEWYRRRSLPEAAIRLALAGGLLPLAAELVGVHDVGLVLRGRGRELDTMLAAVPRDALLAHPELAAGLAGARMVYGRDEELADLIGAAEARLEALPAPRARRVRLVLDLIALADARLRGDLDGLAAACRRIPLDPGELAELGLAGWDLVRVLTLSNQGTAELWLGELDAAEVHLRAATEAEPAVGLVLPRVNALAQLALLECARGHLTLARTEARAVVARATATGSAPTIQVVSAYLALAWAHLDSGELSEVDPWLRKAEEVAAAAPEPHVALTMAVLRAHRRAENDPEAALLGLQTRTRALAPSVVPARLLDRSLLAQAELAVQLHDPVRGRSALAGLQAHDTPEAVVALAGMHLLEGDPDGAEQLLAGLGGGPSTVRTQVATDLLWALAAAARGDDEAALGSLDRALHTAAPHELRRPLTARADGLRRLLSRRIERGTGAAAFAVELMSRLSRQLDPAPDPARRTPTPLTPRETVILRYLSSTLGNSEIAAELSVSINTVKTHQQTVYRKLGVGGRREAVRRARELRLL</sequence>
<dbReference type="InterPro" id="IPR036388">
    <property type="entry name" value="WH-like_DNA-bd_sf"/>
</dbReference>
<dbReference type="InterPro" id="IPR000792">
    <property type="entry name" value="Tscrpt_reg_LuxR_C"/>
</dbReference>
<keyword evidence="1" id="KW-0805">Transcription regulation</keyword>
<dbReference type="Pfam" id="PF25873">
    <property type="entry name" value="WHD_MalT"/>
    <property type="match status" value="1"/>
</dbReference>